<comment type="caution">
    <text evidence="2">The sequence shown here is derived from an EMBL/GenBank/DDBJ whole genome shotgun (WGS) entry which is preliminary data.</text>
</comment>
<dbReference type="GeneID" id="36535985"/>
<dbReference type="VEuPathDB" id="FungiDB:P174DRAFT_447363"/>
<protein>
    <submittedName>
        <fullName evidence="2">Uncharacterized protein</fullName>
    </submittedName>
</protein>
<evidence type="ECO:0000313" key="2">
    <source>
        <dbReference type="EMBL" id="PKX98779.1"/>
    </source>
</evidence>
<dbReference type="Proteomes" id="UP000234474">
    <property type="component" value="Unassembled WGS sequence"/>
</dbReference>
<sequence length="86" mass="9344">MQISSLISLTLLSTLASGAVIHSDFAKSQSVDCQKLQVALSEAGAYYRGRLSGYYGQAYITFANNLHALENLGSRTIRQCYDMSSS</sequence>
<keyword evidence="3" id="KW-1185">Reference proteome</keyword>
<dbReference type="EMBL" id="MSZS01000001">
    <property type="protein sequence ID" value="PKX98779.1"/>
    <property type="molecule type" value="Genomic_DNA"/>
</dbReference>
<accession>A0A2I1CMD5</accession>
<organism evidence="2 3">
    <name type="scientific">Aspergillus novofumigatus (strain IBT 16806)</name>
    <dbReference type="NCBI Taxonomy" id="1392255"/>
    <lineage>
        <taxon>Eukaryota</taxon>
        <taxon>Fungi</taxon>
        <taxon>Dikarya</taxon>
        <taxon>Ascomycota</taxon>
        <taxon>Pezizomycotina</taxon>
        <taxon>Eurotiomycetes</taxon>
        <taxon>Eurotiomycetidae</taxon>
        <taxon>Eurotiales</taxon>
        <taxon>Aspergillaceae</taxon>
        <taxon>Aspergillus</taxon>
        <taxon>Aspergillus subgen. Fumigati</taxon>
    </lineage>
</organism>
<dbReference type="OrthoDB" id="4483086at2759"/>
<reference evidence="3" key="1">
    <citation type="journal article" date="2018" name="Proc. Natl. Acad. Sci. U.S.A.">
        <title>Linking secondary metabolites to gene clusters through genome sequencing of six diverse Aspergillus species.</title>
        <authorList>
            <person name="Kaerboelling I."/>
            <person name="Vesth T.C."/>
            <person name="Frisvad J.C."/>
            <person name="Nybo J.L."/>
            <person name="Theobald S."/>
            <person name="Kuo A."/>
            <person name="Bowyer P."/>
            <person name="Matsuda Y."/>
            <person name="Mondo S."/>
            <person name="Lyhne E.K."/>
            <person name="Kogle M.E."/>
            <person name="Clum A."/>
            <person name="Lipzen A."/>
            <person name="Salamov A."/>
            <person name="Ngan C.Y."/>
            <person name="Daum C."/>
            <person name="Chiniquy J."/>
            <person name="Barry K."/>
            <person name="LaButti K."/>
            <person name="Haridas S."/>
            <person name="Simmons B.A."/>
            <person name="Magnuson J.K."/>
            <person name="Mortensen U.H."/>
            <person name="Larsen T.O."/>
            <person name="Grigoriev I.V."/>
            <person name="Baker S.E."/>
            <person name="Andersen M.R."/>
        </authorList>
    </citation>
    <scope>NUCLEOTIDE SEQUENCE [LARGE SCALE GENOMIC DNA]</scope>
    <source>
        <strain evidence="3">IBT 16806</strain>
    </source>
</reference>
<dbReference type="RefSeq" id="XP_024687374.1">
    <property type="nucleotide sequence ID" value="XM_024828659.1"/>
</dbReference>
<evidence type="ECO:0000313" key="3">
    <source>
        <dbReference type="Proteomes" id="UP000234474"/>
    </source>
</evidence>
<name>A0A2I1CMD5_ASPN1</name>
<evidence type="ECO:0000256" key="1">
    <source>
        <dbReference type="SAM" id="SignalP"/>
    </source>
</evidence>
<keyword evidence="1" id="KW-0732">Signal</keyword>
<feature type="signal peptide" evidence="1">
    <location>
        <begin position="1"/>
        <end position="18"/>
    </location>
</feature>
<dbReference type="AlphaFoldDB" id="A0A2I1CMD5"/>
<feature type="chain" id="PRO_5014185080" evidence="1">
    <location>
        <begin position="19"/>
        <end position="86"/>
    </location>
</feature>
<proteinExistence type="predicted"/>
<gene>
    <name evidence="2" type="ORF">P174DRAFT_447363</name>
</gene>